<accession>A0AAN5CLF0</accession>
<dbReference type="EMBL" id="BTRK01000004">
    <property type="protein sequence ID" value="GMR46480.1"/>
    <property type="molecule type" value="Genomic_DNA"/>
</dbReference>
<dbReference type="AlphaFoldDB" id="A0AAN5CLF0"/>
<feature type="signal peptide" evidence="2">
    <location>
        <begin position="1"/>
        <end position="30"/>
    </location>
</feature>
<dbReference type="PANTHER" id="PTHR46707">
    <property type="entry name" value="PROTEIN CBG07468"/>
    <property type="match status" value="1"/>
</dbReference>
<dbReference type="Gene3D" id="1.10.10.1940">
    <property type="match status" value="1"/>
</dbReference>
<dbReference type="Pfam" id="PF01549">
    <property type="entry name" value="ShK"/>
    <property type="match status" value="1"/>
</dbReference>
<evidence type="ECO:0000313" key="5">
    <source>
        <dbReference type="Proteomes" id="UP001328107"/>
    </source>
</evidence>
<dbReference type="Proteomes" id="UP001328107">
    <property type="component" value="Unassembled WGS sequence"/>
</dbReference>
<evidence type="ECO:0000259" key="3">
    <source>
        <dbReference type="PROSITE" id="PS51670"/>
    </source>
</evidence>
<dbReference type="PROSITE" id="PS51670">
    <property type="entry name" value="SHKT"/>
    <property type="match status" value="1"/>
</dbReference>
<gene>
    <name evidence="4" type="ORF">PMAYCL1PPCAC_16675</name>
</gene>
<protein>
    <recommendedName>
        <fullName evidence="3">ShKT domain-containing protein</fullName>
    </recommendedName>
</protein>
<feature type="non-terminal residue" evidence="4">
    <location>
        <position position="1"/>
    </location>
</feature>
<keyword evidence="2" id="KW-0732">Signal</keyword>
<dbReference type="PANTHER" id="PTHR46707:SF1">
    <property type="entry name" value="COEXPRESSED WITH POLYCYSTINS-RELATED"/>
    <property type="match status" value="1"/>
</dbReference>
<comment type="caution">
    <text evidence="4">The sequence shown here is derived from an EMBL/GenBank/DDBJ whole genome shotgun (WGS) entry which is preliminary data.</text>
</comment>
<feature type="chain" id="PRO_5043020863" description="ShKT domain-containing protein" evidence="2">
    <location>
        <begin position="31"/>
        <end position="217"/>
    </location>
</feature>
<organism evidence="4 5">
    <name type="scientific">Pristionchus mayeri</name>
    <dbReference type="NCBI Taxonomy" id="1317129"/>
    <lineage>
        <taxon>Eukaryota</taxon>
        <taxon>Metazoa</taxon>
        <taxon>Ecdysozoa</taxon>
        <taxon>Nematoda</taxon>
        <taxon>Chromadorea</taxon>
        <taxon>Rhabditida</taxon>
        <taxon>Rhabditina</taxon>
        <taxon>Diplogasteromorpha</taxon>
        <taxon>Diplogasteroidea</taxon>
        <taxon>Neodiplogasteridae</taxon>
        <taxon>Pristionchus</taxon>
    </lineage>
</organism>
<sequence length="217" mass="22455">SSTVAPLLQGMVRALLVLVGFSALFALASAQCALGDHPNCANWVRNGFCQNQFYSKTMLQQYCPKACANSGCGGGNAAATTAAPAAAKVENKNCDKWNKDPAIAFCAAMEKEQKEAFCFTTCAKELAPTDGCTLYVNKAGTVTTLSDPGAAAPVAVATGATAADPILHVYVKDGCTLQFQDATPGNVGAVKNGAAPNFFPITETVEKEAPNFLCTCP</sequence>
<evidence type="ECO:0000256" key="2">
    <source>
        <dbReference type="SAM" id="SignalP"/>
    </source>
</evidence>
<dbReference type="InterPro" id="IPR003582">
    <property type="entry name" value="ShKT_dom"/>
</dbReference>
<evidence type="ECO:0000313" key="4">
    <source>
        <dbReference type="EMBL" id="GMR46480.1"/>
    </source>
</evidence>
<comment type="caution">
    <text evidence="1">Lacks conserved residue(s) required for the propagation of feature annotation.</text>
</comment>
<feature type="domain" description="ShKT" evidence="3">
    <location>
        <begin position="32"/>
        <end position="72"/>
    </location>
</feature>
<evidence type="ECO:0000256" key="1">
    <source>
        <dbReference type="PROSITE-ProRule" id="PRU01005"/>
    </source>
</evidence>
<proteinExistence type="predicted"/>
<name>A0AAN5CLF0_9BILA</name>
<keyword evidence="5" id="KW-1185">Reference proteome</keyword>
<reference evidence="5" key="1">
    <citation type="submission" date="2022-10" db="EMBL/GenBank/DDBJ databases">
        <title>Genome assembly of Pristionchus species.</title>
        <authorList>
            <person name="Yoshida K."/>
            <person name="Sommer R.J."/>
        </authorList>
    </citation>
    <scope>NUCLEOTIDE SEQUENCE [LARGE SCALE GENOMIC DNA]</scope>
    <source>
        <strain evidence="5">RS5460</strain>
    </source>
</reference>